<organism evidence="6 7">
    <name type="scientific">Hibiscus sabdariffa</name>
    <name type="common">roselle</name>
    <dbReference type="NCBI Taxonomy" id="183260"/>
    <lineage>
        <taxon>Eukaryota</taxon>
        <taxon>Viridiplantae</taxon>
        <taxon>Streptophyta</taxon>
        <taxon>Embryophyta</taxon>
        <taxon>Tracheophyta</taxon>
        <taxon>Spermatophyta</taxon>
        <taxon>Magnoliopsida</taxon>
        <taxon>eudicotyledons</taxon>
        <taxon>Gunneridae</taxon>
        <taxon>Pentapetalae</taxon>
        <taxon>rosids</taxon>
        <taxon>malvids</taxon>
        <taxon>Malvales</taxon>
        <taxon>Malvaceae</taxon>
        <taxon>Malvoideae</taxon>
        <taxon>Hibiscus</taxon>
    </lineage>
</organism>
<keyword evidence="7" id="KW-1185">Reference proteome</keyword>
<dbReference type="SUPFAM" id="SSF101941">
    <property type="entry name" value="NAC domain"/>
    <property type="match status" value="1"/>
</dbReference>
<dbReference type="InterPro" id="IPR036093">
    <property type="entry name" value="NAC_dom_sf"/>
</dbReference>
<evidence type="ECO:0000313" key="7">
    <source>
        <dbReference type="Proteomes" id="UP001396334"/>
    </source>
</evidence>
<evidence type="ECO:0000256" key="3">
    <source>
        <dbReference type="ARBA" id="ARBA00023163"/>
    </source>
</evidence>
<name>A0ABR2QU48_9ROSI</name>
<dbReference type="InterPro" id="IPR003441">
    <property type="entry name" value="NAC-dom"/>
</dbReference>
<evidence type="ECO:0000256" key="4">
    <source>
        <dbReference type="ARBA" id="ARBA00023242"/>
    </source>
</evidence>
<reference evidence="6 7" key="1">
    <citation type="journal article" date="2024" name="G3 (Bethesda)">
        <title>Genome assembly of Hibiscus sabdariffa L. provides insights into metabolisms of medicinal natural products.</title>
        <authorList>
            <person name="Kim T."/>
        </authorList>
    </citation>
    <scope>NUCLEOTIDE SEQUENCE [LARGE SCALE GENOMIC DNA]</scope>
    <source>
        <strain evidence="6">TK-2024</strain>
        <tissue evidence="6">Old leaves</tissue>
    </source>
</reference>
<keyword evidence="2" id="KW-0238">DNA-binding</keyword>
<keyword evidence="4" id="KW-0539">Nucleus</keyword>
<evidence type="ECO:0000256" key="1">
    <source>
        <dbReference type="ARBA" id="ARBA00023015"/>
    </source>
</evidence>
<dbReference type="PANTHER" id="PTHR31744">
    <property type="entry name" value="PROTEIN CUP-SHAPED COTYLEDON 2-RELATED"/>
    <property type="match status" value="1"/>
</dbReference>
<keyword evidence="3" id="KW-0804">Transcription</keyword>
<feature type="domain" description="NAC" evidence="5">
    <location>
        <begin position="14"/>
        <end position="104"/>
    </location>
</feature>
<proteinExistence type="predicted"/>
<dbReference type="Proteomes" id="UP001396334">
    <property type="component" value="Unassembled WGS sequence"/>
</dbReference>
<protein>
    <recommendedName>
        <fullName evidence="5">NAC domain-containing protein</fullName>
    </recommendedName>
</protein>
<accession>A0ABR2QU48</accession>
<evidence type="ECO:0000256" key="2">
    <source>
        <dbReference type="ARBA" id="ARBA00023125"/>
    </source>
</evidence>
<evidence type="ECO:0000313" key="6">
    <source>
        <dbReference type="EMBL" id="KAK9004218.1"/>
    </source>
</evidence>
<evidence type="ECO:0000259" key="5">
    <source>
        <dbReference type="PROSITE" id="PS51005"/>
    </source>
</evidence>
<dbReference type="Pfam" id="PF02365">
    <property type="entry name" value="NAM"/>
    <property type="match status" value="1"/>
</dbReference>
<dbReference type="PANTHER" id="PTHR31744:SF77">
    <property type="entry name" value="PROTEIN FEZ"/>
    <property type="match status" value="1"/>
</dbReference>
<dbReference type="PROSITE" id="PS51005">
    <property type="entry name" value="NAC"/>
    <property type="match status" value="1"/>
</dbReference>
<dbReference type="EMBL" id="JBBPBN010000031">
    <property type="protein sequence ID" value="KAK9004218.1"/>
    <property type="molecule type" value="Genomic_DNA"/>
</dbReference>
<keyword evidence="1" id="KW-0805">Transcription regulation</keyword>
<comment type="caution">
    <text evidence="6">The sequence shown here is derived from an EMBL/GenBank/DDBJ whole genome shotgun (WGS) entry which is preliminary data.</text>
</comment>
<sequence length="104" mass="12340">MDEKSDVDKVDDVMLHGFRFHPTDRELVGFYLKKKIQQKPLPINSLSKSTFINMNPETFQLSFIFCLASKENHFPFLLLMEYYYLMFYRGRAAKGMKSDAMRLE</sequence>
<gene>
    <name evidence="6" type="ORF">V6N11_002025</name>
</gene>